<name>A0AAD7JGR4_9AGAR</name>
<accession>A0AAD7JGR4</accession>
<reference evidence="2" key="1">
    <citation type="submission" date="2023-03" db="EMBL/GenBank/DDBJ databases">
        <title>Massive genome expansion in bonnet fungi (Mycena s.s.) driven by repeated elements and novel gene families across ecological guilds.</title>
        <authorList>
            <consortium name="Lawrence Berkeley National Laboratory"/>
            <person name="Harder C.B."/>
            <person name="Miyauchi S."/>
            <person name="Viragh M."/>
            <person name="Kuo A."/>
            <person name="Thoen E."/>
            <person name="Andreopoulos B."/>
            <person name="Lu D."/>
            <person name="Skrede I."/>
            <person name="Drula E."/>
            <person name="Henrissat B."/>
            <person name="Morin E."/>
            <person name="Kohler A."/>
            <person name="Barry K."/>
            <person name="LaButti K."/>
            <person name="Morin E."/>
            <person name="Salamov A."/>
            <person name="Lipzen A."/>
            <person name="Mereny Z."/>
            <person name="Hegedus B."/>
            <person name="Baldrian P."/>
            <person name="Stursova M."/>
            <person name="Weitz H."/>
            <person name="Taylor A."/>
            <person name="Grigoriev I.V."/>
            <person name="Nagy L.G."/>
            <person name="Martin F."/>
            <person name="Kauserud H."/>
        </authorList>
    </citation>
    <scope>NUCLEOTIDE SEQUENCE</scope>
    <source>
        <strain evidence="2">CBHHK188m</strain>
    </source>
</reference>
<sequence length="217" mass="23921">MFDTMGKLPENLMNILKDSKRAAKVENQPKDKMEHCIYESTTSRPEGPRAALVLNRVWSGMRSLRAGVAAVDNREHGECFTSHSPSFRSVGSGATPYMDYRAPSTLVHRLGSTGLRGENRGEGKSHMLQSGPAVSRTKNKRLRQRPSASSSPRETHKPPAVTDRVLEVLKVLRVSSKASGQMTAGNEGEKVGEERERRSRSTKHAIACDLDAIDDPR</sequence>
<evidence type="ECO:0000313" key="2">
    <source>
        <dbReference type="EMBL" id="KAJ7764485.1"/>
    </source>
</evidence>
<protein>
    <submittedName>
        <fullName evidence="2">Uncharacterized protein</fullName>
    </submittedName>
</protein>
<dbReference type="AlphaFoldDB" id="A0AAD7JGR4"/>
<evidence type="ECO:0000313" key="3">
    <source>
        <dbReference type="Proteomes" id="UP001215280"/>
    </source>
</evidence>
<comment type="caution">
    <text evidence="2">The sequence shown here is derived from an EMBL/GenBank/DDBJ whole genome shotgun (WGS) entry which is preliminary data.</text>
</comment>
<proteinExistence type="predicted"/>
<gene>
    <name evidence="2" type="ORF">DFH07DRAFT_939036</name>
</gene>
<dbReference type="EMBL" id="JARJLG010000037">
    <property type="protein sequence ID" value="KAJ7764485.1"/>
    <property type="molecule type" value="Genomic_DNA"/>
</dbReference>
<keyword evidence="3" id="KW-1185">Reference proteome</keyword>
<feature type="compositionally biased region" description="Basic and acidic residues" evidence="1">
    <location>
        <begin position="187"/>
        <end position="199"/>
    </location>
</feature>
<dbReference type="Proteomes" id="UP001215280">
    <property type="component" value="Unassembled WGS sequence"/>
</dbReference>
<feature type="region of interest" description="Disordered" evidence="1">
    <location>
        <begin position="111"/>
        <end position="217"/>
    </location>
</feature>
<organism evidence="2 3">
    <name type="scientific">Mycena maculata</name>
    <dbReference type="NCBI Taxonomy" id="230809"/>
    <lineage>
        <taxon>Eukaryota</taxon>
        <taxon>Fungi</taxon>
        <taxon>Dikarya</taxon>
        <taxon>Basidiomycota</taxon>
        <taxon>Agaricomycotina</taxon>
        <taxon>Agaricomycetes</taxon>
        <taxon>Agaricomycetidae</taxon>
        <taxon>Agaricales</taxon>
        <taxon>Marasmiineae</taxon>
        <taxon>Mycenaceae</taxon>
        <taxon>Mycena</taxon>
    </lineage>
</organism>
<evidence type="ECO:0000256" key="1">
    <source>
        <dbReference type="SAM" id="MobiDB-lite"/>
    </source>
</evidence>